<dbReference type="STRING" id="871741.SAMN05192570_0925"/>
<keyword evidence="4 6" id="KW-1133">Transmembrane helix</keyword>
<evidence type="ECO:0000256" key="3">
    <source>
        <dbReference type="ARBA" id="ARBA00022692"/>
    </source>
</evidence>
<keyword evidence="5 6" id="KW-0472">Membrane</keyword>
<name>A0A1I6P8E2_9CAUL</name>
<dbReference type="PANTHER" id="PTHR30238">
    <property type="entry name" value="MEMBRANE BOUND PREDICTED REDOX MODULATOR"/>
    <property type="match status" value="1"/>
</dbReference>
<evidence type="ECO:0000256" key="5">
    <source>
        <dbReference type="ARBA" id="ARBA00023136"/>
    </source>
</evidence>
<dbReference type="RefSeq" id="WP_092307188.1">
    <property type="nucleotide sequence ID" value="NZ_FOZV01000001.1"/>
</dbReference>
<dbReference type="EMBL" id="FOZV01000001">
    <property type="protein sequence ID" value="SFS36452.1"/>
    <property type="molecule type" value="Genomic_DNA"/>
</dbReference>
<feature type="transmembrane region" description="Helical" evidence="6">
    <location>
        <begin position="233"/>
        <end position="251"/>
    </location>
</feature>
<evidence type="ECO:0000256" key="2">
    <source>
        <dbReference type="ARBA" id="ARBA00007511"/>
    </source>
</evidence>
<evidence type="ECO:0000313" key="8">
    <source>
        <dbReference type="Proteomes" id="UP000198788"/>
    </source>
</evidence>
<keyword evidence="3 6" id="KW-0812">Transmembrane</keyword>
<accession>A0A1I6P8E2</accession>
<dbReference type="Proteomes" id="UP000198788">
    <property type="component" value="Unassembled WGS sequence"/>
</dbReference>
<sequence>MFDSIIPLFSDPAAWAALVTLVVMEVVLGIDNLVFISILSNKLPPEQRQRTRRIGIGLALIMRLALLMTIGWIVGLTAPVIDLGLVGPLGEHGEPAFETAFSWRDLILIAGGLFLVWKATKEVHHAVDPKPTHDVMDAKNAVINNMGAAIFQIILLDLVFSIDSILTAVGMTDHIPIMVVAVIAAVTVMLLAADPLANFIEKNPTVVMLALGFLLMIGAVLIADGFGVHVPKGYIYAAMAFSALVEALNMWGRAGAERKARAEEARQAELNRRETAEPGV</sequence>
<dbReference type="GO" id="GO:0016020">
    <property type="term" value="C:membrane"/>
    <property type="evidence" value="ECO:0007669"/>
    <property type="project" value="UniProtKB-SubCell"/>
</dbReference>
<feature type="transmembrane region" description="Helical" evidence="6">
    <location>
        <begin position="174"/>
        <end position="193"/>
    </location>
</feature>
<proteinExistence type="inferred from homology"/>
<feature type="transmembrane region" description="Helical" evidence="6">
    <location>
        <begin position="101"/>
        <end position="120"/>
    </location>
</feature>
<comment type="similarity">
    <text evidence="2">Belongs to the TerC family.</text>
</comment>
<evidence type="ECO:0000256" key="1">
    <source>
        <dbReference type="ARBA" id="ARBA00004141"/>
    </source>
</evidence>
<evidence type="ECO:0000256" key="6">
    <source>
        <dbReference type="SAM" id="Phobius"/>
    </source>
</evidence>
<comment type="subcellular location">
    <subcellularLocation>
        <location evidence="1">Membrane</location>
        <topology evidence="1">Multi-pass membrane protein</topology>
    </subcellularLocation>
</comment>
<dbReference type="Pfam" id="PF03741">
    <property type="entry name" value="TerC"/>
    <property type="match status" value="1"/>
</dbReference>
<gene>
    <name evidence="7" type="ORF">SAMN05192570_0925</name>
</gene>
<protein>
    <submittedName>
        <fullName evidence="7">Membrane protein TerC, possibly involved in tellurium resistance</fullName>
    </submittedName>
</protein>
<feature type="transmembrane region" description="Helical" evidence="6">
    <location>
        <begin position="12"/>
        <end position="39"/>
    </location>
</feature>
<feature type="transmembrane region" description="Helical" evidence="6">
    <location>
        <begin position="205"/>
        <end position="227"/>
    </location>
</feature>
<feature type="transmembrane region" description="Helical" evidence="6">
    <location>
        <begin position="141"/>
        <end position="162"/>
    </location>
</feature>
<dbReference type="AlphaFoldDB" id="A0A1I6P8E2"/>
<reference evidence="8" key="1">
    <citation type="submission" date="2016-10" db="EMBL/GenBank/DDBJ databases">
        <authorList>
            <person name="Varghese N."/>
            <person name="Submissions S."/>
        </authorList>
    </citation>
    <scope>NUCLEOTIDE SEQUENCE [LARGE SCALE GENOMIC DNA]</scope>
    <source>
        <strain evidence="8">CGMCC 1.10683</strain>
    </source>
</reference>
<evidence type="ECO:0000313" key="7">
    <source>
        <dbReference type="EMBL" id="SFS36452.1"/>
    </source>
</evidence>
<keyword evidence="8" id="KW-1185">Reference proteome</keyword>
<evidence type="ECO:0000256" key="4">
    <source>
        <dbReference type="ARBA" id="ARBA00022989"/>
    </source>
</evidence>
<dbReference type="InterPro" id="IPR005496">
    <property type="entry name" value="Integral_membrane_TerC"/>
</dbReference>
<dbReference type="OrthoDB" id="9805314at2"/>
<organism evidence="7 8">
    <name type="scientific">Brevundimonas viscosa</name>
    <dbReference type="NCBI Taxonomy" id="871741"/>
    <lineage>
        <taxon>Bacteria</taxon>
        <taxon>Pseudomonadati</taxon>
        <taxon>Pseudomonadota</taxon>
        <taxon>Alphaproteobacteria</taxon>
        <taxon>Caulobacterales</taxon>
        <taxon>Caulobacteraceae</taxon>
        <taxon>Brevundimonas</taxon>
    </lineage>
</organism>
<dbReference type="PANTHER" id="PTHR30238:SF4">
    <property type="entry name" value="SLL1022 PROTEIN"/>
    <property type="match status" value="1"/>
</dbReference>
<feature type="transmembrane region" description="Helical" evidence="6">
    <location>
        <begin position="60"/>
        <end position="81"/>
    </location>
</feature>